<accession>A0A8H7DDF6</accession>
<organism evidence="1 2">
    <name type="scientific">Mycena venus</name>
    <dbReference type="NCBI Taxonomy" id="2733690"/>
    <lineage>
        <taxon>Eukaryota</taxon>
        <taxon>Fungi</taxon>
        <taxon>Dikarya</taxon>
        <taxon>Basidiomycota</taxon>
        <taxon>Agaricomycotina</taxon>
        <taxon>Agaricomycetes</taxon>
        <taxon>Agaricomycetidae</taxon>
        <taxon>Agaricales</taxon>
        <taxon>Marasmiineae</taxon>
        <taxon>Mycenaceae</taxon>
        <taxon>Mycena</taxon>
    </lineage>
</organism>
<proteinExistence type="predicted"/>
<name>A0A8H7DDF6_9AGAR</name>
<sequence length="171" mass="19360">MSSLLDRIFPKPALSLSLSHAEDHEIRVLIVDHIRTRLDRKNFRPRVPRPSRSAWSPVNACSTARKLSEGDGDSVLGYYQFKHLKKRLPHFPPAARETILKALCQNAVYDHIAYCGRTHECTSYTKAPANALETAVGTWARERTTKRGDIGRWVGETFDILADIAAEVYEE</sequence>
<reference evidence="1" key="1">
    <citation type="submission" date="2020-05" db="EMBL/GenBank/DDBJ databases">
        <title>Mycena genomes resolve the evolution of fungal bioluminescence.</title>
        <authorList>
            <person name="Tsai I.J."/>
        </authorList>
    </citation>
    <scope>NUCLEOTIDE SEQUENCE</scope>
    <source>
        <strain evidence="1">CCC161011</strain>
    </source>
</reference>
<gene>
    <name evidence="1" type="ORF">MVEN_00216700</name>
</gene>
<dbReference type="Proteomes" id="UP000620124">
    <property type="component" value="Unassembled WGS sequence"/>
</dbReference>
<evidence type="ECO:0000313" key="2">
    <source>
        <dbReference type="Proteomes" id="UP000620124"/>
    </source>
</evidence>
<dbReference type="EMBL" id="JACAZI010000002">
    <property type="protein sequence ID" value="KAF7368907.1"/>
    <property type="molecule type" value="Genomic_DNA"/>
</dbReference>
<comment type="caution">
    <text evidence="1">The sequence shown here is derived from an EMBL/GenBank/DDBJ whole genome shotgun (WGS) entry which is preliminary data.</text>
</comment>
<protein>
    <submittedName>
        <fullName evidence="1">Uncharacterized protein</fullName>
    </submittedName>
</protein>
<evidence type="ECO:0000313" key="1">
    <source>
        <dbReference type="EMBL" id="KAF7368907.1"/>
    </source>
</evidence>
<keyword evidence="2" id="KW-1185">Reference proteome</keyword>
<dbReference type="AlphaFoldDB" id="A0A8H7DDF6"/>